<dbReference type="OrthoDB" id="3341077at2759"/>
<keyword evidence="3" id="KW-1185">Reference proteome</keyword>
<proteinExistence type="predicted"/>
<dbReference type="InParanoid" id="A0A1B7MXI3"/>
<feature type="transmembrane region" description="Helical" evidence="1">
    <location>
        <begin position="6"/>
        <end position="33"/>
    </location>
</feature>
<accession>A0A1B7MXI3</accession>
<evidence type="ECO:0000256" key="1">
    <source>
        <dbReference type="SAM" id="Phobius"/>
    </source>
</evidence>
<keyword evidence="1" id="KW-0812">Transmembrane</keyword>
<gene>
    <name evidence="2" type="ORF">K503DRAFT_742960</name>
</gene>
<reference evidence="2 3" key="1">
    <citation type="submission" date="2016-06" db="EMBL/GenBank/DDBJ databases">
        <title>Comparative genomics of the ectomycorrhizal sister species Rhizopogon vinicolor and Rhizopogon vesiculosus (Basidiomycota: Boletales) reveals a divergence of the mating type B locus.</title>
        <authorList>
            <consortium name="DOE Joint Genome Institute"/>
            <person name="Mujic A.B."/>
            <person name="Kuo A."/>
            <person name="Tritt A."/>
            <person name="Lipzen A."/>
            <person name="Chen C."/>
            <person name="Johnson J."/>
            <person name="Sharma A."/>
            <person name="Barry K."/>
            <person name="Grigoriev I.V."/>
            <person name="Spatafora J.W."/>
        </authorList>
    </citation>
    <scope>NUCLEOTIDE SEQUENCE [LARGE SCALE GENOMIC DNA]</scope>
    <source>
        <strain evidence="2 3">AM-OR11-026</strain>
    </source>
</reference>
<keyword evidence="1" id="KW-0472">Membrane</keyword>
<feature type="transmembrane region" description="Helical" evidence="1">
    <location>
        <begin position="203"/>
        <end position="227"/>
    </location>
</feature>
<keyword evidence="1" id="KW-1133">Transmembrane helix</keyword>
<feature type="transmembrane region" description="Helical" evidence="1">
    <location>
        <begin position="163"/>
        <end position="182"/>
    </location>
</feature>
<feature type="transmembrane region" description="Helical" evidence="1">
    <location>
        <begin position="117"/>
        <end position="143"/>
    </location>
</feature>
<evidence type="ECO:0000313" key="3">
    <source>
        <dbReference type="Proteomes" id="UP000092154"/>
    </source>
</evidence>
<dbReference type="AlphaFoldDB" id="A0A1B7MXI3"/>
<protein>
    <submittedName>
        <fullName evidence="2">Uncharacterized protein</fullName>
    </submittedName>
</protein>
<feature type="transmembrane region" description="Helical" evidence="1">
    <location>
        <begin position="233"/>
        <end position="252"/>
    </location>
</feature>
<sequence>MLSIDIAALVGFGCEAVLYGSYCILFLISCVVLSQKRRSRNLSSPVVFANCLLFLCCTAHFALEFNHFYTTLGSTGVVGYSNETPGLFGADFLISFTDLVGDLVLIYRCWMLWGKNYYVIILPLLCSFGGFACIVEVIHLLLVMNPTSPAPPASIVPLGLAGYILPLATNVMVTSLIVYRIWLSSRIVKESPVDIAQGASHRAMMFIIESGALYLVTQIVFVVLFAMQHPAEGIMAVIAAQVYGIAPTLIIIRVGLGISSEHTTNTVTSTRIEWIARPGNNMDTSGTQFTADRSMIMDNDVEIIRMKDFDFSGMRCHDEKGHEDIEIAEVELPPTSTSEHESASPV</sequence>
<dbReference type="EMBL" id="KV448361">
    <property type="protein sequence ID" value="OAX37302.1"/>
    <property type="molecule type" value="Genomic_DNA"/>
</dbReference>
<evidence type="ECO:0000313" key="2">
    <source>
        <dbReference type="EMBL" id="OAX37302.1"/>
    </source>
</evidence>
<feature type="transmembrane region" description="Helical" evidence="1">
    <location>
        <begin position="92"/>
        <end position="110"/>
    </location>
</feature>
<name>A0A1B7MXI3_9AGAM</name>
<organism evidence="2 3">
    <name type="scientific">Rhizopogon vinicolor AM-OR11-026</name>
    <dbReference type="NCBI Taxonomy" id="1314800"/>
    <lineage>
        <taxon>Eukaryota</taxon>
        <taxon>Fungi</taxon>
        <taxon>Dikarya</taxon>
        <taxon>Basidiomycota</taxon>
        <taxon>Agaricomycotina</taxon>
        <taxon>Agaricomycetes</taxon>
        <taxon>Agaricomycetidae</taxon>
        <taxon>Boletales</taxon>
        <taxon>Suillineae</taxon>
        <taxon>Rhizopogonaceae</taxon>
        <taxon>Rhizopogon</taxon>
    </lineage>
</organism>
<dbReference type="Proteomes" id="UP000092154">
    <property type="component" value="Unassembled WGS sequence"/>
</dbReference>
<feature type="transmembrane region" description="Helical" evidence="1">
    <location>
        <begin position="45"/>
        <end position="63"/>
    </location>
</feature>